<proteinExistence type="predicted"/>
<dbReference type="EMBL" id="UINC01031996">
    <property type="protein sequence ID" value="SVB18938.1"/>
    <property type="molecule type" value="Genomic_DNA"/>
</dbReference>
<evidence type="ECO:0000313" key="1">
    <source>
        <dbReference type="EMBL" id="SVB18938.1"/>
    </source>
</evidence>
<accession>A0A382BYS0</accession>
<gene>
    <name evidence="1" type="ORF">METZ01_LOCUS171792</name>
</gene>
<sequence>LNKVWVKFIKLTNLVQTIRLFRNRKDILEG</sequence>
<dbReference type="AlphaFoldDB" id="A0A382BYS0"/>
<reference evidence="1" key="1">
    <citation type="submission" date="2018-05" db="EMBL/GenBank/DDBJ databases">
        <authorList>
            <person name="Lanie J.A."/>
            <person name="Ng W.-L."/>
            <person name="Kazmierczak K.M."/>
            <person name="Andrzejewski T.M."/>
            <person name="Davidsen T.M."/>
            <person name="Wayne K.J."/>
            <person name="Tettelin H."/>
            <person name="Glass J.I."/>
            <person name="Rusch D."/>
            <person name="Podicherti R."/>
            <person name="Tsui H.-C.T."/>
            <person name="Winkler M.E."/>
        </authorList>
    </citation>
    <scope>NUCLEOTIDE SEQUENCE</scope>
</reference>
<organism evidence="1">
    <name type="scientific">marine metagenome</name>
    <dbReference type="NCBI Taxonomy" id="408172"/>
    <lineage>
        <taxon>unclassified sequences</taxon>
        <taxon>metagenomes</taxon>
        <taxon>ecological metagenomes</taxon>
    </lineage>
</organism>
<name>A0A382BYS0_9ZZZZ</name>
<feature type="non-terminal residue" evidence="1">
    <location>
        <position position="1"/>
    </location>
</feature>
<protein>
    <submittedName>
        <fullName evidence="1">Uncharacterized protein</fullName>
    </submittedName>
</protein>